<evidence type="ECO:0000256" key="1">
    <source>
        <dbReference type="SAM" id="SignalP"/>
    </source>
</evidence>
<gene>
    <name evidence="2" type="ORF">OKIOD_LOCUS11133</name>
</gene>
<keyword evidence="3" id="KW-1185">Reference proteome</keyword>
<feature type="chain" id="PRO_5046451952" evidence="1">
    <location>
        <begin position="16"/>
        <end position="141"/>
    </location>
</feature>
<keyword evidence="1" id="KW-0732">Signal</keyword>
<sequence>MFFSLIAVLIGSTVGLRCWVCDEQTEIECFINGYEMDCPSKQDTCFYTQRQRLGETYHVKQGCQQEKACRSQWERNVHPAGIRFSTCRPKTDYNNVRMTESFCTQCCDTEACGYLWTPKSIAEWTVDTKIQPRTKFTFSIN</sequence>
<dbReference type="EMBL" id="OU015566">
    <property type="protein sequence ID" value="CAG5105694.1"/>
    <property type="molecule type" value="Genomic_DNA"/>
</dbReference>
<dbReference type="Proteomes" id="UP001158576">
    <property type="component" value="Chromosome 1"/>
</dbReference>
<feature type="signal peptide" evidence="1">
    <location>
        <begin position="1"/>
        <end position="15"/>
    </location>
</feature>
<evidence type="ECO:0000313" key="2">
    <source>
        <dbReference type="EMBL" id="CAG5105694.1"/>
    </source>
</evidence>
<name>A0ABN7SW94_OIKDI</name>
<proteinExistence type="predicted"/>
<accession>A0ABN7SW94</accession>
<reference evidence="2 3" key="1">
    <citation type="submission" date="2021-04" db="EMBL/GenBank/DDBJ databases">
        <authorList>
            <person name="Bliznina A."/>
        </authorList>
    </citation>
    <scope>NUCLEOTIDE SEQUENCE [LARGE SCALE GENOMIC DNA]</scope>
</reference>
<evidence type="ECO:0000313" key="3">
    <source>
        <dbReference type="Proteomes" id="UP001158576"/>
    </source>
</evidence>
<organism evidence="2 3">
    <name type="scientific">Oikopleura dioica</name>
    <name type="common">Tunicate</name>
    <dbReference type="NCBI Taxonomy" id="34765"/>
    <lineage>
        <taxon>Eukaryota</taxon>
        <taxon>Metazoa</taxon>
        <taxon>Chordata</taxon>
        <taxon>Tunicata</taxon>
        <taxon>Appendicularia</taxon>
        <taxon>Copelata</taxon>
        <taxon>Oikopleuridae</taxon>
        <taxon>Oikopleura</taxon>
    </lineage>
</organism>
<protein>
    <submittedName>
        <fullName evidence="2">Oidioi.mRNA.OKI2018_I69.chr1.g2368.t1.cds</fullName>
    </submittedName>
</protein>